<name>A0A922LC88_DERFA</name>
<dbReference type="EMBL" id="ASGP02000001">
    <property type="protein sequence ID" value="KAH9528942.1"/>
    <property type="molecule type" value="Genomic_DNA"/>
</dbReference>
<evidence type="ECO:0000313" key="1">
    <source>
        <dbReference type="EMBL" id="KAH9528942.1"/>
    </source>
</evidence>
<evidence type="ECO:0000313" key="2">
    <source>
        <dbReference type="Proteomes" id="UP000790347"/>
    </source>
</evidence>
<keyword evidence="2" id="KW-1185">Reference proteome</keyword>
<sequence>MTDSLKSQISFLEKSIDSSMANVLTDYHFELIDKKFQSFFNQVNHYYLIDDSINDTTIKDEHSWIIYYVNNCVIERPIGWIDGAIKIEDNNIRKNCSNSLIIMKLNRKNRLQLNDFRRLKTNSEKAFRFCFDSFYGEKIEKKFIINSSLNPSKNFVLEADAKMYVHVETLKIFENDKNALPITQPATVEIQSGCIDLFFSADDSIYICRSQSDQEFRIRIVSENYQIDYATINKELLHEKNETRAMIEKKNSLKPRISLSNKIIRRNLIQLADMKQTLSSLLKTNLISKTRNNEFNENEAKENIKNELETFETVKNHTDEPNNYDEQPSNQETQMIIRSKESSEIQLETNDEQQPKALDLLESNEAQSEMTKIFQNYFQKTKAIPFDEIEKFIKLDSVLIVKKIKLNNLASSSAVISSQKSIIADQSVQSLSSPVTESTQTSPSITDREILRKSAIHHIQKCIRYLEHVDNFVANNKANFNEDAIEKKFNRLRRRLNDKLMTTIDRVEDYIRPLIGDDGGNTTNINSTKQSEHNFFYELVEKIFKLIASMEHELFRMISKQIMTCLMKINNKYLL</sequence>
<organism evidence="1 2">
    <name type="scientific">Dermatophagoides farinae</name>
    <name type="common">American house dust mite</name>
    <dbReference type="NCBI Taxonomy" id="6954"/>
    <lineage>
        <taxon>Eukaryota</taxon>
        <taxon>Metazoa</taxon>
        <taxon>Ecdysozoa</taxon>
        <taxon>Arthropoda</taxon>
        <taxon>Chelicerata</taxon>
        <taxon>Arachnida</taxon>
        <taxon>Acari</taxon>
        <taxon>Acariformes</taxon>
        <taxon>Sarcoptiformes</taxon>
        <taxon>Astigmata</taxon>
        <taxon>Psoroptidia</taxon>
        <taxon>Analgoidea</taxon>
        <taxon>Pyroglyphidae</taxon>
        <taxon>Dermatophagoidinae</taxon>
        <taxon>Dermatophagoides</taxon>
    </lineage>
</organism>
<reference evidence="1" key="2">
    <citation type="journal article" date="2022" name="Res Sq">
        <title>Comparative Genomics Reveals Insights into the Divergent Evolution of Astigmatic Mites and Household Pest Adaptations.</title>
        <authorList>
            <person name="Xiong Q."/>
            <person name="Wan A.T.-Y."/>
            <person name="Liu X.-Y."/>
            <person name="Fung C.S.-H."/>
            <person name="Xiao X."/>
            <person name="Malainual N."/>
            <person name="Hou J."/>
            <person name="Wang L."/>
            <person name="Wang M."/>
            <person name="Yang K."/>
            <person name="Cui Y."/>
            <person name="Leung E."/>
            <person name="Nong W."/>
            <person name="Shin S.-K."/>
            <person name="Au S."/>
            <person name="Jeong K.Y."/>
            <person name="Chew F.T."/>
            <person name="Hui J."/>
            <person name="Leung T.F."/>
            <person name="Tungtrongchitr A."/>
            <person name="Zhong N."/>
            <person name="Liu Z."/>
            <person name="Tsui S."/>
        </authorList>
    </citation>
    <scope>NUCLEOTIDE SEQUENCE</scope>
    <source>
        <strain evidence="1">Derf</strain>
        <tissue evidence="1">Whole organism</tissue>
    </source>
</reference>
<reference evidence="1" key="1">
    <citation type="submission" date="2013-05" db="EMBL/GenBank/DDBJ databases">
        <authorList>
            <person name="Yim A.K.Y."/>
            <person name="Chan T.F."/>
            <person name="Ji K.M."/>
            <person name="Liu X.Y."/>
            <person name="Zhou J.W."/>
            <person name="Li R.Q."/>
            <person name="Yang K.Y."/>
            <person name="Li J."/>
            <person name="Li M."/>
            <person name="Law P.T.W."/>
            <person name="Wu Y.L."/>
            <person name="Cai Z.L."/>
            <person name="Qin H."/>
            <person name="Bao Y."/>
            <person name="Leung R.K.K."/>
            <person name="Ng P.K.S."/>
            <person name="Zou J."/>
            <person name="Zhong X.J."/>
            <person name="Ran P.X."/>
            <person name="Zhong N.S."/>
            <person name="Liu Z.G."/>
            <person name="Tsui S.K.W."/>
        </authorList>
    </citation>
    <scope>NUCLEOTIDE SEQUENCE</scope>
    <source>
        <strain evidence="1">Derf</strain>
        <tissue evidence="1">Whole organism</tissue>
    </source>
</reference>
<dbReference type="AlphaFoldDB" id="A0A922LC88"/>
<dbReference type="Proteomes" id="UP000790347">
    <property type="component" value="Unassembled WGS sequence"/>
</dbReference>
<protein>
    <submittedName>
        <fullName evidence="1">Uncharacterized protein</fullName>
    </submittedName>
</protein>
<proteinExistence type="predicted"/>
<accession>A0A922LC88</accession>
<comment type="caution">
    <text evidence="1">The sequence shown here is derived from an EMBL/GenBank/DDBJ whole genome shotgun (WGS) entry which is preliminary data.</text>
</comment>
<gene>
    <name evidence="1" type="ORF">DERF_002850</name>
</gene>